<feature type="non-terminal residue" evidence="7">
    <location>
        <position position="1"/>
    </location>
</feature>
<sequence>IVLIMTIRQKLLMVFINYHLRNVDKNLNTCADHDIKYDCTNDVIFASNFIWTSAMAIGRQFFSKTKLIVFINLPNFLTTWPLIHYTIFINMIKLRFKSINSMLLKLGTTESKISRSRELILDELDSIKRAYAEICKGCDELVNFYGIPTLIVILIFSTRTIRSLYFIVIHLISDPKIEPLTYFTGLTLLYPIY</sequence>
<evidence type="ECO:0000256" key="2">
    <source>
        <dbReference type="ARBA" id="ARBA00022475"/>
    </source>
</evidence>
<keyword evidence="8" id="KW-1185">Reference proteome</keyword>
<reference evidence="7" key="2">
    <citation type="submission" date="2021-04" db="EMBL/GenBank/DDBJ databases">
        <title>Genome-wide patterns of bracovirus chromosomal integration into multiple host tissues during parasitism.</title>
        <authorList>
            <person name="Chebbi M.A.C."/>
        </authorList>
    </citation>
    <scope>NUCLEOTIDE SEQUENCE</scope>
    <source>
        <tissue evidence="7">Whole body</tissue>
    </source>
</reference>
<gene>
    <name evidence="7" type="ORF">G9C98_004619</name>
</gene>
<proteinExistence type="predicted"/>
<keyword evidence="3 6" id="KW-0812">Transmembrane</keyword>
<dbReference type="EMBL" id="JAAOIC020000049">
    <property type="protein sequence ID" value="KAG8036040.1"/>
    <property type="molecule type" value="Genomic_DNA"/>
</dbReference>
<comment type="caution">
    <text evidence="7">The sequence shown here is derived from an EMBL/GenBank/DDBJ whole genome shotgun (WGS) entry which is preliminary data.</text>
</comment>
<evidence type="ECO:0000313" key="7">
    <source>
        <dbReference type="EMBL" id="KAG8036040.1"/>
    </source>
</evidence>
<evidence type="ECO:0000256" key="4">
    <source>
        <dbReference type="ARBA" id="ARBA00022989"/>
    </source>
</evidence>
<dbReference type="Pfam" id="PF08395">
    <property type="entry name" value="7tm_7"/>
    <property type="match status" value="1"/>
</dbReference>
<comment type="subcellular location">
    <subcellularLocation>
        <location evidence="1">Cell membrane</location>
        <topology evidence="1">Multi-pass membrane protein</topology>
    </subcellularLocation>
</comment>
<dbReference type="GO" id="GO:0050909">
    <property type="term" value="P:sensory perception of taste"/>
    <property type="evidence" value="ECO:0007669"/>
    <property type="project" value="InterPro"/>
</dbReference>
<evidence type="ECO:0000256" key="3">
    <source>
        <dbReference type="ARBA" id="ARBA00022692"/>
    </source>
</evidence>
<keyword evidence="2" id="KW-1003">Cell membrane</keyword>
<keyword evidence="4 6" id="KW-1133">Transmembrane helix</keyword>
<feature type="transmembrane region" description="Helical" evidence="6">
    <location>
        <begin position="67"/>
        <end position="92"/>
    </location>
</feature>
<dbReference type="GO" id="GO:0005886">
    <property type="term" value="C:plasma membrane"/>
    <property type="evidence" value="ECO:0007669"/>
    <property type="project" value="UniProtKB-SubCell"/>
</dbReference>
<evidence type="ECO:0000313" key="8">
    <source>
        <dbReference type="Proteomes" id="UP000729913"/>
    </source>
</evidence>
<dbReference type="AlphaFoldDB" id="A0A8J5QWQ9"/>
<organism evidence="7 8">
    <name type="scientific">Cotesia typhae</name>
    <dbReference type="NCBI Taxonomy" id="2053667"/>
    <lineage>
        <taxon>Eukaryota</taxon>
        <taxon>Metazoa</taxon>
        <taxon>Ecdysozoa</taxon>
        <taxon>Arthropoda</taxon>
        <taxon>Hexapoda</taxon>
        <taxon>Insecta</taxon>
        <taxon>Pterygota</taxon>
        <taxon>Neoptera</taxon>
        <taxon>Endopterygota</taxon>
        <taxon>Hymenoptera</taxon>
        <taxon>Apocrita</taxon>
        <taxon>Ichneumonoidea</taxon>
        <taxon>Braconidae</taxon>
        <taxon>Microgastrinae</taxon>
        <taxon>Cotesia</taxon>
    </lineage>
</organism>
<evidence type="ECO:0000256" key="6">
    <source>
        <dbReference type="SAM" id="Phobius"/>
    </source>
</evidence>
<dbReference type="InterPro" id="IPR013604">
    <property type="entry name" value="7TM_chemorcpt"/>
</dbReference>
<protein>
    <recommendedName>
        <fullName evidence="9">Gustatory receptor</fullName>
    </recommendedName>
</protein>
<evidence type="ECO:0000256" key="1">
    <source>
        <dbReference type="ARBA" id="ARBA00004651"/>
    </source>
</evidence>
<feature type="non-terminal residue" evidence="7">
    <location>
        <position position="193"/>
    </location>
</feature>
<dbReference type="Proteomes" id="UP000729913">
    <property type="component" value="Unassembled WGS sequence"/>
</dbReference>
<evidence type="ECO:0000256" key="5">
    <source>
        <dbReference type="ARBA" id="ARBA00023136"/>
    </source>
</evidence>
<accession>A0A8J5QWQ9</accession>
<reference evidence="7" key="1">
    <citation type="submission" date="2020-03" db="EMBL/GenBank/DDBJ databases">
        <authorList>
            <person name="Chebbi M.A."/>
            <person name="Drezen J.M."/>
        </authorList>
    </citation>
    <scope>NUCLEOTIDE SEQUENCE</scope>
    <source>
        <tissue evidence="7">Whole body</tissue>
    </source>
</reference>
<dbReference type="OrthoDB" id="7705122at2759"/>
<keyword evidence="5 6" id="KW-0472">Membrane</keyword>
<name>A0A8J5QWQ9_9HYME</name>
<evidence type="ECO:0008006" key="9">
    <source>
        <dbReference type="Google" id="ProtNLM"/>
    </source>
</evidence>